<sequence length="77" mass="8056">MSENPAETGGMDASEAARIMQDPNASEEERSVAASALRQSGGRSGETSPEVASEAERSVAASDLSQADKQRDQRSKS</sequence>
<proteinExistence type="predicted"/>
<dbReference type="RefSeq" id="WP_171201259.1">
    <property type="nucleotide sequence ID" value="NZ_JABEND010000015.1"/>
</dbReference>
<dbReference type="EMBL" id="JABEND010000015">
    <property type="protein sequence ID" value="NNG37561.1"/>
    <property type="molecule type" value="Genomic_DNA"/>
</dbReference>
<organism evidence="2 3">
    <name type="scientific">Nakamurella aerolata</name>
    <dbReference type="NCBI Taxonomy" id="1656892"/>
    <lineage>
        <taxon>Bacteria</taxon>
        <taxon>Bacillati</taxon>
        <taxon>Actinomycetota</taxon>
        <taxon>Actinomycetes</taxon>
        <taxon>Nakamurellales</taxon>
        <taxon>Nakamurellaceae</taxon>
        <taxon>Nakamurella</taxon>
    </lineage>
</organism>
<protein>
    <submittedName>
        <fullName evidence="2">Uncharacterized protein</fullName>
    </submittedName>
</protein>
<name>A0A849AEC1_9ACTN</name>
<feature type="region of interest" description="Disordered" evidence="1">
    <location>
        <begin position="1"/>
        <end position="77"/>
    </location>
</feature>
<feature type="compositionally biased region" description="Low complexity" evidence="1">
    <location>
        <begin position="48"/>
        <end position="62"/>
    </location>
</feature>
<evidence type="ECO:0000313" key="3">
    <source>
        <dbReference type="Proteomes" id="UP000562984"/>
    </source>
</evidence>
<evidence type="ECO:0000256" key="1">
    <source>
        <dbReference type="SAM" id="MobiDB-lite"/>
    </source>
</evidence>
<dbReference type="AlphaFoldDB" id="A0A849AEC1"/>
<accession>A0A849AEC1</accession>
<reference evidence="2 3" key="1">
    <citation type="submission" date="2020-05" db="EMBL/GenBank/DDBJ databases">
        <title>Nakamurella sp. DB0629 isolated from air conditioner.</title>
        <authorList>
            <person name="Kim D.H."/>
            <person name="Kim D.-U."/>
        </authorList>
    </citation>
    <scope>NUCLEOTIDE SEQUENCE [LARGE SCALE GENOMIC DNA]</scope>
    <source>
        <strain evidence="2 3">DB0629</strain>
    </source>
</reference>
<dbReference type="Proteomes" id="UP000562984">
    <property type="component" value="Unassembled WGS sequence"/>
</dbReference>
<feature type="compositionally biased region" description="Basic and acidic residues" evidence="1">
    <location>
        <begin position="66"/>
        <end position="77"/>
    </location>
</feature>
<gene>
    <name evidence="2" type="ORF">HKD39_18025</name>
</gene>
<comment type="caution">
    <text evidence="2">The sequence shown here is derived from an EMBL/GenBank/DDBJ whole genome shotgun (WGS) entry which is preliminary data.</text>
</comment>
<keyword evidence="3" id="KW-1185">Reference proteome</keyword>
<evidence type="ECO:0000313" key="2">
    <source>
        <dbReference type="EMBL" id="NNG37561.1"/>
    </source>
</evidence>